<dbReference type="AlphaFoldDB" id="A0A0N5C070"/>
<keyword evidence="9" id="KW-1185">Reference proteome</keyword>
<dbReference type="UniPathway" id="UPA00378"/>
<dbReference type="WBParaSite" id="SPAL_0001140100.1">
    <property type="protein sequence ID" value="SPAL_0001140100.1"/>
    <property type="gene ID" value="SPAL_0001140100"/>
</dbReference>
<dbReference type="SUPFAM" id="SSF53756">
    <property type="entry name" value="UDP-Glycosyltransferase/glycogen phosphorylase"/>
    <property type="match status" value="1"/>
</dbReference>
<dbReference type="GO" id="GO:0008417">
    <property type="term" value="F:fucosyltransferase activity"/>
    <property type="evidence" value="ECO:0007669"/>
    <property type="project" value="InterPro"/>
</dbReference>
<dbReference type="PANTHER" id="PTHR48438">
    <property type="entry name" value="ALPHA-(1,3)-FUCOSYLTRANSFERASE C-RELATED"/>
    <property type="match status" value="1"/>
</dbReference>
<keyword evidence="7" id="KW-0472">Membrane</keyword>
<keyword evidence="7" id="KW-0812">Transmembrane</keyword>
<keyword evidence="4 7" id="KW-0328">Glycosyltransferase</keyword>
<dbReference type="Gene3D" id="3.40.50.11660">
    <property type="entry name" value="Glycosyl transferase family 10, C-terminal domain"/>
    <property type="match status" value="1"/>
</dbReference>
<dbReference type="GO" id="GO:0032580">
    <property type="term" value="C:Golgi cisterna membrane"/>
    <property type="evidence" value="ECO:0007669"/>
    <property type="project" value="UniProtKB-SubCell"/>
</dbReference>
<accession>A0A0N5C070</accession>
<keyword evidence="5 7" id="KW-0808">Transferase</keyword>
<evidence type="ECO:0000256" key="7">
    <source>
        <dbReference type="RuleBase" id="RU003832"/>
    </source>
</evidence>
<dbReference type="InterPro" id="IPR055270">
    <property type="entry name" value="Glyco_tran_10_C"/>
</dbReference>
<keyword evidence="6 7" id="KW-0333">Golgi apparatus</keyword>
<evidence type="ECO:0000256" key="5">
    <source>
        <dbReference type="ARBA" id="ARBA00022679"/>
    </source>
</evidence>
<dbReference type="InterPro" id="IPR001503">
    <property type="entry name" value="Glyco_trans_10"/>
</dbReference>
<sequence length="156" mass="18645">MFMVIVISILSLNRYYFYFALENAVCNNYITEKYWKRFTFDSVPIVLNRTIYTDVDIPNSSFIAIDDFKTSKQMTDYLHYFIKNPSEYLKYFEYRKENITVVPDSENDLNNGFCALCSKIRHHIEDNKVIEHVNPIYEDINKCIPKKAMLDFANNW</sequence>
<name>A0A0N5C070_STREA</name>
<dbReference type="InterPro" id="IPR038577">
    <property type="entry name" value="GT10-like_C_sf"/>
</dbReference>
<evidence type="ECO:0000313" key="9">
    <source>
        <dbReference type="Proteomes" id="UP000046392"/>
    </source>
</evidence>
<dbReference type="Proteomes" id="UP000046392">
    <property type="component" value="Unplaced"/>
</dbReference>
<evidence type="ECO:0000259" key="8">
    <source>
        <dbReference type="Pfam" id="PF00852"/>
    </source>
</evidence>
<dbReference type="GO" id="GO:0000139">
    <property type="term" value="C:Golgi membrane"/>
    <property type="evidence" value="ECO:0007669"/>
    <property type="project" value="UniProtKB-SubCell"/>
</dbReference>
<comment type="similarity">
    <text evidence="3 7">Belongs to the glycosyltransferase 10 family.</text>
</comment>
<protein>
    <recommendedName>
        <fullName evidence="7">Fucosyltransferase</fullName>
        <ecNumber evidence="7">2.4.1.-</ecNumber>
    </recommendedName>
</protein>
<evidence type="ECO:0000256" key="2">
    <source>
        <dbReference type="ARBA" id="ARBA00004922"/>
    </source>
</evidence>
<evidence type="ECO:0000256" key="1">
    <source>
        <dbReference type="ARBA" id="ARBA00004323"/>
    </source>
</evidence>
<dbReference type="STRING" id="174720.A0A0N5C070"/>
<proteinExistence type="inferred from homology"/>
<comment type="subcellular location">
    <subcellularLocation>
        <location evidence="1">Golgi apparatus membrane</location>
        <topology evidence="1">Single-pass type II membrane protein</topology>
    </subcellularLocation>
    <subcellularLocation>
        <location evidence="7">Golgi apparatus</location>
        <location evidence="7">Golgi stack membrane</location>
        <topology evidence="7">Single-pass type II membrane protein</topology>
    </subcellularLocation>
</comment>
<evidence type="ECO:0000313" key="10">
    <source>
        <dbReference type="WBParaSite" id="SPAL_0001140100.1"/>
    </source>
</evidence>
<evidence type="ECO:0000256" key="3">
    <source>
        <dbReference type="ARBA" id="ARBA00008919"/>
    </source>
</evidence>
<comment type="pathway">
    <text evidence="2">Protein modification; protein glycosylation.</text>
</comment>
<feature type="domain" description="Fucosyltransferase C-terminal" evidence="8">
    <location>
        <begin position="12"/>
        <end position="134"/>
    </location>
</feature>
<dbReference type="PANTHER" id="PTHR48438:SF1">
    <property type="entry name" value="ALPHA-(1,3)-FUCOSYLTRANSFERASE C-RELATED"/>
    <property type="match status" value="1"/>
</dbReference>
<evidence type="ECO:0000256" key="6">
    <source>
        <dbReference type="ARBA" id="ARBA00023034"/>
    </source>
</evidence>
<organism evidence="9 10">
    <name type="scientific">Strongyloides papillosus</name>
    <name type="common">Intestinal threadworm</name>
    <dbReference type="NCBI Taxonomy" id="174720"/>
    <lineage>
        <taxon>Eukaryota</taxon>
        <taxon>Metazoa</taxon>
        <taxon>Ecdysozoa</taxon>
        <taxon>Nematoda</taxon>
        <taxon>Chromadorea</taxon>
        <taxon>Rhabditida</taxon>
        <taxon>Tylenchina</taxon>
        <taxon>Panagrolaimomorpha</taxon>
        <taxon>Strongyloidoidea</taxon>
        <taxon>Strongyloididae</taxon>
        <taxon>Strongyloides</taxon>
    </lineage>
</organism>
<reference evidence="10" key="1">
    <citation type="submission" date="2017-02" db="UniProtKB">
        <authorList>
            <consortium name="WormBaseParasite"/>
        </authorList>
    </citation>
    <scope>IDENTIFICATION</scope>
</reference>
<dbReference type="Pfam" id="PF00852">
    <property type="entry name" value="Glyco_transf_10"/>
    <property type="match status" value="1"/>
</dbReference>
<evidence type="ECO:0000256" key="4">
    <source>
        <dbReference type="ARBA" id="ARBA00022676"/>
    </source>
</evidence>
<dbReference type="EC" id="2.4.1.-" evidence="7"/>